<keyword evidence="3" id="KW-0996">Nickel insertion</keyword>
<dbReference type="Proteomes" id="UP000619376">
    <property type="component" value="Unassembled WGS sequence"/>
</dbReference>
<comment type="caution">
    <text evidence="5">The sequence shown here is derived from an EMBL/GenBank/DDBJ whole genome shotgun (WGS) entry which is preliminary data.</text>
</comment>
<name>A0A7W8KD24_9DEIO</name>
<dbReference type="EMBL" id="BNAJ01000002">
    <property type="protein sequence ID" value="GHF37649.1"/>
    <property type="molecule type" value="Genomic_DNA"/>
</dbReference>
<evidence type="ECO:0000256" key="2">
    <source>
        <dbReference type="ARBA" id="ARBA00023186"/>
    </source>
</evidence>
<organism evidence="5 6">
    <name type="scientific">Deinococcus metalli</name>
    <dbReference type="NCBI Taxonomy" id="1141878"/>
    <lineage>
        <taxon>Bacteria</taxon>
        <taxon>Thermotogati</taxon>
        <taxon>Deinococcota</taxon>
        <taxon>Deinococci</taxon>
        <taxon>Deinococcales</taxon>
        <taxon>Deinococcaceae</taxon>
        <taxon>Deinococcus</taxon>
    </lineage>
</organism>
<evidence type="ECO:0000313" key="6">
    <source>
        <dbReference type="Proteomes" id="UP000539473"/>
    </source>
</evidence>
<dbReference type="GO" id="GO:0005737">
    <property type="term" value="C:cytoplasm"/>
    <property type="evidence" value="ECO:0007669"/>
    <property type="project" value="UniProtKB-SubCell"/>
</dbReference>
<comment type="subunit">
    <text evidence="3">UreD, UreF and UreG form a complex that acts as a GTP-hydrolysis-dependent molecular chaperone, activating the urease apoprotein by helping to assemble the nickel containing metallocenter of UreC. The UreE protein probably delivers the nickel.</text>
</comment>
<accession>A0A7W8KD24</accession>
<comment type="subcellular location">
    <subcellularLocation>
        <location evidence="3">Cytoplasm</location>
    </subcellularLocation>
</comment>
<comment type="similarity">
    <text evidence="1 3">Belongs to the UreD family.</text>
</comment>
<evidence type="ECO:0000313" key="4">
    <source>
        <dbReference type="EMBL" id="GHF37649.1"/>
    </source>
</evidence>
<evidence type="ECO:0000256" key="3">
    <source>
        <dbReference type="HAMAP-Rule" id="MF_01384"/>
    </source>
</evidence>
<dbReference type="PANTHER" id="PTHR33643">
    <property type="entry name" value="UREASE ACCESSORY PROTEIN D"/>
    <property type="match status" value="1"/>
</dbReference>
<sequence length="243" mass="25945">MLLRDIQKAPLMVVRPFTLPCGTLMVFIVNPTGGVLGGDHSEIRVTVEGGARVLVVTQSATRVQPSPDGRAATQDVRFEVSASGRLEYHPERTIPYAGSAFAQTLHADLEQGAEFALTETLATGRVHAGERLAFASYDSRVQVDVAGRRVYLDRQRVVPGAHTRAPGVWGDLDYHAAGVFVGAGEPAAFPAVPGRLATGRTAGGAAWLRAAAARGPDLDRAVLAARESLRRQLWGADPLHVRR</sequence>
<dbReference type="EMBL" id="JACHFK010000002">
    <property type="protein sequence ID" value="MBB5375705.1"/>
    <property type="molecule type" value="Genomic_DNA"/>
</dbReference>
<dbReference type="GO" id="GO:0016151">
    <property type="term" value="F:nickel cation binding"/>
    <property type="evidence" value="ECO:0007669"/>
    <property type="project" value="UniProtKB-UniRule"/>
</dbReference>
<reference evidence="7" key="2">
    <citation type="journal article" date="2019" name="Int. J. Syst. Evol. Microbiol.">
        <title>The Global Catalogue of Microorganisms (GCM) 10K type strain sequencing project: providing services to taxonomists for standard genome sequencing and annotation.</title>
        <authorList>
            <consortium name="The Broad Institute Genomics Platform"/>
            <consortium name="The Broad Institute Genome Sequencing Center for Infectious Disease"/>
            <person name="Wu L."/>
            <person name="Ma J."/>
        </authorList>
    </citation>
    <scope>NUCLEOTIDE SEQUENCE [LARGE SCALE GENOMIC DNA]</scope>
    <source>
        <strain evidence="7">CGMCC 1.18437</strain>
    </source>
</reference>
<keyword evidence="2 3" id="KW-0143">Chaperone</keyword>
<reference evidence="5 6" key="3">
    <citation type="submission" date="2020-08" db="EMBL/GenBank/DDBJ databases">
        <title>Genomic Encyclopedia of Type Strains, Phase IV (KMG-IV): sequencing the most valuable type-strain genomes for metagenomic binning, comparative biology and taxonomic classification.</title>
        <authorList>
            <person name="Goeker M."/>
        </authorList>
    </citation>
    <scope>NUCLEOTIDE SEQUENCE [LARGE SCALE GENOMIC DNA]</scope>
    <source>
        <strain evidence="5 6">DSM 27521</strain>
    </source>
</reference>
<dbReference type="InterPro" id="IPR002669">
    <property type="entry name" value="UreD"/>
</dbReference>
<reference evidence="4" key="1">
    <citation type="journal article" date="2014" name="Int. J. Syst. Evol. Microbiol.">
        <title>Complete genome of a new Firmicutes species belonging to the dominant human colonic microbiota ('Ruminococcus bicirculans') reveals two chromosomes and a selective capacity to utilize plant glucans.</title>
        <authorList>
            <consortium name="NISC Comparative Sequencing Program"/>
            <person name="Wegmann U."/>
            <person name="Louis P."/>
            <person name="Goesmann A."/>
            <person name="Henrissat B."/>
            <person name="Duncan S.H."/>
            <person name="Flint H.J."/>
        </authorList>
    </citation>
    <scope>NUCLEOTIDE SEQUENCE</scope>
    <source>
        <strain evidence="4">CGMCC 1.18437</strain>
    </source>
</reference>
<keyword evidence="3" id="KW-0963">Cytoplasm</keyword>
<dbReference type="AlphaFoldDB" id="A0A7W8KD24"/>
<dbReference type="Pfam" id="PF01774">
    <property type="entry name" value="UreD"/>
    <property type="match status" value="1"/>
</dbReference>
<dbReference type="PANTHER" id="PTHR33643:SF1">
    <property type="entry name" value="UREASE ACCESSORY PROTEIN D"/>
    <property type="match status" value="1"/>
</dbReference>
<comment type="function">
    <text evidence="3">Required for maturation of urease via the functional incorporation of the urease nickel metallocenter.</text>
</comment>
<protein>
    <recommendedName>
        <fullName evidence="3">Urease accessory protein UreD</fullName>
    </recommendedName>
</protein>
<dbReference type="RefSeq" id="WP_229831857.1">
    <property type="nucleotide sequence ID" value="NZ_BNAJ01000002.1"/>
</dbReference>
<reference evidence="4" key="4">
    <citation type="submission" date="2024-05" db="EMBL/GenBank/DDBJ databases">
        <authorList>
            <person name="Sun Q."/>
            <person name="Zhou Y."/>
        </authorList>
    </citation>
    <scope>NUCLEOTIDE SEQUENCE</scope>
    <source>
        <strain evidence="4">CGMCC 1.18437</strain>
    </source>
</reference>
<keyword evidence="7" id="KW-1185">Reference proteome</keyword>
<proteinExistence type="inferred from homology"/>
<dbReference type="Proteomes" id="UP000539473">
    <property type="component" value="Unassembled WGS sequence"/>
</dbReference>
<evidence type="ECO:0000256" key="1">
    <source>
        <dbReference type="ARBA" id="ARBA00007177"/>
    </source>
</evidence>
<evidence type="ECO:0000313" key="5">
    <source>
        <dbReference type="EMBL" id="MBB5375705.1"/>
    </source>
</evidence>
<dbReference type="HAMAP" id="MF_01384">
    <property type="entry name" value="UreD"/>
    <property type="match status" value="1"/>
</dbReference>
<evidence type="ECO:0000313" key="7">
    <source>
        <dbReference type="Proteomes" id="UP000619376"/>
    </source>
</evidence>
<gene>
    <name evidence="3 4" type="primary">ureD</name>
    <name evidence="4" type="ORF">GCM10017781_12960</name>
    <name evidence="5" type="ORF">HNQ07_001162</name>
</gene>